<proteinExistence type="predicted"/>
<feature type="compositionally biased region" description="Basic and acidic residues" evidence="1">
    <location>
        <begin position="174"/>
        <end position="185"/>
    </location>
</feature>
<dbReference type="RefSeq" id="WP_347483118.1">
    <property type="nucleotide sequence ID" value="NZ_DDNH01000022.1"/>
</dbReference>
<evidence type="ECO:0000313" key="2">
    <source>
        <dbReference type="EMBL" id="GBH33139.1"/>
    </source>
</evidence>
<feature type="region of interest" description="Disordered" evidence="1">
    <location>
        <begin position="169"/>
        <end position="212"/>
    </location>
</feature>
<evidence type="ECO:0000313" key="3">
    <source>
        <dbReference type="Proteomes" id="UP000290975"/>
    </source>
</evidence>
<keyword evidence="3" id="KW-1185">Reference proteome</keyword>
<comment type="caution">
    <text evidence="2">The sequence shown here is derived from an EMBL/GenBank/DDBJ whole genome shotgun (WGS) entry which is preliminary data.</text>
</comment>
<gene>
    <name evidence="2" type="ORF">MBESOW_P4276</name>
</gene>
<accession>A0A401J8Z0</accession>
<dbReference type="EMBL" id="BBQY01000079">
    <property type="protein sequence ID" value="GBH33139.1"/>
    <property type="molecule type" value="Genomic_DNA"/>
</dbReference>
<sequence>MTLPQLALSQSQDAPTRLIEVAQSLAHRLRNGGMVNRQSLKRMMTQAFGEDDAAGAWSMRDAYDALETAQVLCLADPQSPLLAGTPADIFQRLRQFERALPTQTYRSEKQVDLQQFSTPISLAWLAAMAARCRSDDILLEPSAGTGMLVEGALPRQKCSFELSVASSKMFPSQRRRENQNVEGEHGNTGGVDLGGPRSISLSGAQGKEPHTR</sequence>
<evidence type="ECO:0000256" key="1">
    <source>
        <dbReference type="SAM" id="MobiDB-lite"/>
    </source>
</evidence>
<name>A0A401J8Z0_SPHXE</name>
<organism evidence="2 3">
    <name type="scientific">Sphingobium xenophagum</name>
    <dbReference type="NCBI Taxonomy" id="121428"/>
    <lineage>
        <taxon>Bacteria</taxon>
        <taxon>Pseudomonadati</taxon>
        <taxon>Pseudomonadota</taxon>
        <taxon>Alphaproteobacteria</taxon>
        <taxon>Sphingomonadales</taxon>
        <taxon>Sphingomonadaceae</taxon>
        <taxon>Sphingobium</taxon>
    </lineage>
</organism>
<reference evidence="2 3" key="1">
    <citation type="submission" date="2014-12" db="EMBL/GenBank/DDBJ databases">
        <title>Whole genome sequencing of Sphingobium xenophagum OW59.</title>
        <authorList>
            <person name="Ohta Y."/>
            <person name="Nishi S."/>
            <person name="Hatada Y."/>
        </authorList>
    </citation>
    <scope>NUCLEOTIDE SEQUENCE [LARGE SCALE GENOMIC DNA]</scope>
    <source>
        <strain evidence="2 3">OW59</strain>
    </source>
</reference>
<protein>
    <submittedName>
        <fullName evidence="2">Uncharacterized protein</fullName>
    </submittedName>
</protein>
<dbReference type="AlphaFoldDB" id="A0A401J8Z0"/>
<dbReference type="Proteomes" id="UP000290975">
    <property type="component" value="Unassembled WGS sequence"/>
</dbReference>